<dbReference type="SUPFAM" id="SSF52091">
    <property type="entry name" value="SpoIIaa-like"/>
    <property type="match status" value="1"/>
</dbReference>
<evidence type="ECO:0000256" key="2">
    <source>
        <dbReference type="RuleBase" id="RU003749"/>
    </source>
</evidence>
<evidence type="ECO:0000259" key="4">
    <source>
        <dbReference type="PROSITE" id="PS50801"/>
    </source>
</evidence>
<evidence type="ECO:0000313" key="6">
    <source>
        <dbReference type="Proteomes" id="UP000313066"/>
    </source>
</evidence>
<accession>A0A5N6BCX1</accession>
<dbReference type="Gene3D" id="3.30.750.24">
    <property type="entry name" value="STAS domain"/>
    <property type="match status" value="1"/>
</dbReference>
<dbReference type="Pfam" id="PF01740">
    <property type="entry name" value="STAS"/>
    <property type="match status" value="1"/>
</dbReference>
<feature type="domain" description="STAS" evidence="4">
    <location>
        <begin position="74"/>
        <end position="171"/>
    </location>
</feature>
<dbReference type="PROSITE" id="PS50801">
    <property type="entry name" value="STAS"/>
    <property type="match status" value="1"/>
</dbReference>
<reference evidence="5 6" key="1">
    <citation type="submission" date="2019-10" db="EMBL/GenBank/DDBJ databases">
        <title>Nonomuraea sp. nov., isolated from Phyllanthus amarus.</title>
        <authorList>
            <person name="Klykleung N."/>
            <person name="Tanasupawat S."/>
        </authorList>
    </citation>
    <scope>NUCLEOTIDE SEQUENCE [LARGE SCALE GENOMIC DNA]</scope>
    <source>
        <strain evidence="5 6">CR1-09</strain>
    </source>
</reference>
<sequence length="171" mass="19008">MEALPHLIDAPEGDCYPEYGSARTVTRRVDRSASPVAPDLPVPLPRWSPAPRRAKGTTVETWTAQPPAPTRWWVLGLRGELDLHAVRHLREPLLTQIEAHGPWLAIDLSEVRFIDTTGVGLLVRLVHALRDRNGDLALIAPAGQVLRILRWTNLTRLFRVLDTADALDDSG</sequence>
<keyword evidence="6" id="KW-1185">Reference proteome</keyword>
<comment type="similarity">
    <text evidence="1 2">Belongs to the anti-sigma-factor antagonist family.</text>
</comment>
<dbReference type="PANTHER" id="PTHR33495">
    <property type="entry name" value="ANTI-SIGMA FACTOR ANTAGONIST TM_1081-RELATED-RELATED"/>
    <property type="match status" value="1"/>
</dbReference>
<dbReference type="AlphaFoldDB" id="A0A5N6BCX1"/>
<evidence type="ECO:0000256" key="3">
    <source>
        <dbReference type="SAM" id="MobiDB-lite"/>
    </source>
</evidence>
<dbReference type="PANTHER" id="PTHR33495:SF2">
    <property type="entry name" value="ANTI-SIGMA FACTOR ANTAGONIST TM_1081-RELATED"/>
    <property type="match status" value="1"/>
</dbReference>
<proteinExistence type="inferred from homology"/>
<dbReference type="GO" id="GO:0043856">
    <property type="term" value="F:anti-sigma factor antagonist activity"/>
    <property type="evidence" value="ECO:0007669"/>
    <property type="project" value="InterPro"/>
</dbReference>
<dbReference type="Proteomes" id="UP000313066">
    <property type="component" value="Unassembled WGS sequence"/>
</dbReference>
<evidence type="ECO:0000256" key="1">
    <source>
        <dbReference type="ARBA" id="ARBA00009013"/>
    </source>
</evidence>
<feature type="region of interest" description="Disordered" evidence="3">
    <location>
        <begin position="40"/>
        <end position="61"/>
    </location>
</feature>
<dbReference type="InterPro" id="IPR002645">
    <property type="entry name" value="STAS_dom"/>
</dbReference>
<dbReference type="CDD" id="cd07043">
    <property type="entry name" value="STAS_anti-anti-sigma_factors"/>
    <property type="match status" value="1"/>
</dbReference>
<evidence type="ECO:0000313" key="5">
    <source>
        <dbReference type="EMBL" id="KAB8177739.1"/>
    </source>
</evidence>
<gene>
    <name evidence="5" type="ORF">FH610_037070</name>
</gene>
<protein>
    <recommendedName>
        <fullName evidence="2">Anti-sigma factor antagonist</fullName>
    </recommendedName>
</protein>
<organism evidence="5 6">
    <name type="scientific">Microbispora catharanthi</name>
    <dbReference type="NCBI Taxonomy" id="1712871"/>
    <lineage>
        <taxon>Bacteria</taxon>
        <taxon>Bacillati</taxon>
        <taxon>Actinomycetota</taxon>
        <taxon>Actinomycetes</taxon>
        <taxon>Streptosporangiales</taxon>
        <taxon>Streptosporangiaceae</taxon>
        <taxon>Microbispora</taxon>
    </lineage>
</organism>
<dbReference type="InterPro" id="IPR036513">
    <property type="entry name" value="STAS_dom_sf"/>
</dbReference>
<name>A0A5N6BCX1_9ACTN</name>
<dbReference type="NCBIfam" id="TIGR00377">
    <property type="entry name" value="ant_ant_sig"/>
    <property type="match status" value="1"/>
</dbReference>
<comment type="caution">
    <text evidence="5">The sequence shown here is derived from an EMBL/GenBank/DDBJ whole genome shotgun (WGS) entry which is preliminary data.</text>
</comment>
<dbReference type="EMBL" id="VDMA02000029">
    <property type="protein sequence ID" value="KAB8177739.1"/>
    <property type="molecule type" value="Genomic_DNA"/>
</dbReference>
<dbReference type="InterPro" id="IPR003658">
    <property type="entry name" value="Anti-sigma_ant"/>
</dbReference>